<evidence type="ECO:0000313" key="2">
    <source>
        <dbReference type="Proteomes" id="UP001597045"/>
    </source>
</evidence>
<comment type="caution">
    <text evidence="1">The sequence shown here is derived from an EMBL/GenBank/DDBJ whole genome shotgun (WGS) entry which is preliminary data.</text>
</comment>
<dbReference type="Proteomes" id="UP001597045">
    <property type="component" value="Unassembled WGS sequence"/>
</dbReference>
<protein>
    <recommendedName>
        <fullName evidence="3">Secreted protein</fullName>
    </recommendedName>
</protein>
<gene>
    <name evidence="1" type="ORF">ACFQ1S_21715</name>
</gene>
<reference evidence="2" key="1">
    <citation type="journal article" date="2019" name="Int. J. Syst. Evol. Microbiol.">
        <title>The Global Catalogue of Microorganisms (GCM) 10K type strain sequencing project: providing services to taxonomists for standard genome sequencing and annotation.</title>
        <authorList>
            <consortium name="The Broad Institute Genomics Platform"/>
            <consortium name="The Broad Institute Genome Sequencing Center for Infectious Disease"/>
            <person name="Wu L."/>
            <person name="Ma J."/>
        </authorList>
    </citation>
    <scope>NUCLEOTIDE SEQUENCE [LARGE SCALE GENOMIC DNA]</scope>
    <source>
        <strain evidence="2">JCM 31486</strain>
    </source>
</reference>
<evidence type="ECO:0000313" key="1">
    <source>
        <dbReference type="EMBL" id="MFD1047964.1"/>
    </source>
</evidence>
<evidence type="ECO:0008006" key="3">
    <source>
        <dbReference type="Google" id="ProtNLM"/>
    </source>
</evidence>
<sequence>MPLCDSVTFQLLVICWLPAHVQVTFHDLVAAVPVLVTVTLAVKPLPQSLPTVYVAEQPPPPPLDGLTVQLNDAEPDGPVESLAVTVTE</sequence>
<proteinExistence type="predicted"/>
<feature type="non-terminal residue" evidence="1">
    <location>
        <position position="88"/>
    </location>
</feature>
<accession>A0ABW3MFI0</accession>
<keyword evidence="2" id="KW-1185">Reference proteome</keyword>
<name>A0ABW3MFI0_9PSEU</name>
<organism evidence="1 2">
    <name type="scientific">Kibdelosporangium lantanae</name>
    <dbReference type="NCBI Taxonomy" id="1497396"/>
    <lineage>
        <taxon>Bacteria</taxon>
        <taxon>Bacillati</taxon>
        <taxon>Actinomycetota</taxon>
        <taxon>Actinomycetes</taxon>
        <taxon>Pseudonocardiales</taxon>
        <taxon>Pseudonocardiaceae</taxon>
        <taxon>Kibdelosporangium</taxon>
    </lineage>
</organism>
<dbReference type="EMBL" id="JBHTIS010001333">
    <property type="protein sequence ID" value="MFD1047964.1"/>
    <property type="molecule type" value="Genomic_DNA"/>
</dbReference>